<proteinExistence type="predicted"/>
<dbReference type="Proteomes" id="UP001373496">
    <property type="component" value="Unassembled WGS sequence"/>
</dbReference>
<gene>
    <name evidence="1" type="ORF">UXQ13_03430</name>
</gene>
<dbReference type="InterPro" id="IPR046036">
    <property type="entry name" value="DUF5994"/>
</dbReference>
<keyword evidence="2" id="KW-1185">Reference proteome</keyword>
<dbReference type="RefSeq" id="WP_225232631.1">
    <property type="nucleotide sequence ID" value="NZ_JBAPLV010000002.1"/>
</dbReference>
<evidence type="ECO:0000313" key="1">
    <source>
        <dbReference type="EMBL" id="MEI4277507.1"/>
    </source>
</evidence>
<dbReference type="Pfam" id="PF19457">
    <property type="entry name" value="DUF5994"/>
    <property type="match status" value="1"/>
</dbReference>
<protein>
    <submittedName>
        <fullName evidence="1">DUF5994 family protein</fullName>
    </submittedName>
</protein>
<sequence length="174" mass="18384">MGIERGVVPVADRAAWVGEQELPGFRGGIDVRVSLRTDAGPGLRGAWWPRSTDLALELPELVAALARRGVLVTRFTYPFSTWHAVPRKLAVGDRIVRVGGFGTGDPQVVSLTCGPDQLHLELLVVPPATEALFSARALRMAAVPGTALTARAVLTAAGRHPALRTGEIPVQTAG</sequence>
<reference evidence="1 2" key="1">
    <citation type="submission" date="2024-03" db="EMBL/GenBank/DDBJ databases">
        <title>Draft genome sequence of Klenkia terrae.</title>
        <authorList>
            <person name="Duangmal K."/>
            <person name="Chantavorakit T."/>
        </authorList>
    </citation>
    <scope>NUCLEOTIDE SEQUENCE [LARGE SCALE GENOMIC DNA]</scope>
    <source>
        <strain evidence="1 2">JCM 17786</strain>
    </source>
</reference>
<dbReference type="EMBL" id="JBAPLV010000002">
    <property type="protein sequence ID" value="MEI4277507.1"/>
    <property type="molecule type" value="Genomic_DNA"/>
</dbReference>
<name>A0ABU8E1H7_9ACTN</name>
<accession>A0ABU8E1H7</accession>
<comment type="caution">
    <text evidence="1">The sequence shown here is derived from an EMBL/GenBank/DDBJ whole genome shotgun (WGS) entry which is preliminary data.</text>
</comment>
<organism evidence="1 2">
    <name type="scientific">Klenkia terrae</name>
    <dbReference type="NCBI Taxonomy" id="1052259"/>
    <lineage>
        <taxon>Bacteria</taxon>
        <taxon>Bacillati</taxon>
        <taxon>Actinomycetota</taxon>
        <taxon>Actinomycetes</taxon>
        <taxon>Geodermatophilales</taxon>
        <taxon>Geodermatophilaceae</taxon>
        <taxon>Klenkia</taxon>
    </lineage>
</organism>
<evidence type="ECO:0000313" key="2">
    <source>
        <dbReference type="Proteomes" id="UP001373496"/>
    </source>
</evidence>